<dbReference type="AlphaFoldDB" id="A0A6H5HJN6"/>
<sequence>MSSPYVVLVAFTVKRVKKNVIEQVLLEISCRIDPQTVAYSSVRYSGLLTTATLRSGVIFLIRRIEVVYGGLRNQEPPQTDLLEFRPVPRVAYLRT</sequence>
<organism evidence="1 2">
    <name type="scientific">Nesidiocoris tenuis</name>
    <dbReference type="NCBI Taxonomy" id="355587"/>
    <lineage>
        <taxon>Eukaryota</taxon>
        <taxon>Metazoa</taxon>
        <taxon>Ecdysozoa</taxon>
        <taxon>Arthropoda</taxon>
        <taxon>Hexapoda</taxon>
        <taxon>Insecta</taxon>
        <taxon>Pterygota</taxon>
        <taxon>Neoptera</taxon>
        <taxon>Paraneoptera</taxon>
        <taxon>Hemiptera</taxon>
        <taxon>Heteroptera</taxon>
        <taxon>Panheteroptera</taxon>
        <taxon>Cimicomorpha</taxon>
        <taxon>Miridae</taxon>
        <taxon>Dicyphina</taxon>
        <taxon>Nesidiocoris</taxon>
    </lineage>
</organism>
<accession>A0A6H5HJN6</accession>
<reference evidence="1 2" key="1">
    <citation type="submission" date="2020-02" db="EMBL/GenBank/DDBJ databases">
        <authorList>
            <person name="Ferguson B K."/>
        </authorList>
    </citation>
    <scope>NUCLEOTIDE SEQUENCE [LARGE SCALE GENOMIC DNA]</scope>
</reference>
<evidence type="ECO:0000313" key="1">
    <source>
        <dbReference type="EMBL" id="CAB0016896.1"/>
    </source>
</evidence>
<dbReference type="Proteomes" id="UP000479000">
    <property type="component" value="Unassembled WGS sequence"/>
</dbReference>
<evidence type="ECO:0000313" key="2">
    <source>
        <dbReference type="Proteomes" id="UP000479000"/>
    </source>
</evidence>
<keyword evidence="2" id="KW-1185">Reference proteome</keyword>
<dbReference type="EMBL" id="CADCXU010030624">
    <property type="protein sequence ID" value="CAB0016896.1"/>
    <property type="molecule type" value="Genomic_DNA"/>
</dbReference>
<gene>
    <name evidence="1" type="ORF">NTEN_LOCUS21018</name>
</gene>
<protein>
    <submittedName>
        <fullName evidence="1">Uncharacterized protein</fullName>
    </submittedName>
</protein>
<name>A0A6H5HJN6_9HEMI</name>
<proteinExistence type="predicted"/>